<comment type="caution">
    <text evidence="1">The sequence shown here is derived from an EMBL/GenBank/DDBJ whole genome shotgun (WGS) entry which is preliminary data.</text>
</comment>
<gene>
    <name evidence="1" type="ORF">M8818_001951</name>
</gene>
<dbReference type="EMBL" id="JAMKPW020000008">
    <property type="protein sequence ID" value="KAK8215330.1"/>
    <property type="molecule type" value="Genomic_DNA"/>
</dbReference>
<evidence type="ECO:0000313" key="2">
    <source>
        <dbReference type="Proteomes" id="UP001320706"/>
    </source>
</evidence>
<accession>A0ACC3SKJ6</accession>
<evidence type="ECO:0000313" key="1">
    <source>
        <dbReference type="EMBL" id="KAK8215330.1"/>
    </source>
</evidence>
<proteinExistence type="predicted"/>
<sequence>MQPSVSGRRQPALMGDGTPSCITRRASHKPPTNAVAYRVGGISGLRSALLFSEGLSMRHSMPELPPSSSVPEKHISNVMADPITQRDERAGGCPLAERCLSAVCLGSVCLSIMLGGKYCWVAVDMIPL</sequence>
<keyword evidence="2" id="KW-1185">Reference proteome</keyword>
<protein>
    <submittedName>
        <fullName evidence="1">Uncharacterized protein</fullName>
    </submittedName>
</protein>
<dbReference type="Proteomes" id="UP001320706">
    <property type="component" value="Unassembled WGS sequence"/>
</dbReference>
<organism evidence="1 2">
    <name type="scientific">Zalaria obscura</name>
    <dbReference type="NCBI Taxonomy" id="2024903"/>
    <lineage>
        <taxon>Eukaryota</taxon>
        <taxon>Fungi</taxon>
        <taxon>Dikarya</taxon>
        <taxon>Ascomycota</taxon>
        <taxon>Pezizomycotina</taxon>
        <taxon>Dothideomycetes</taxon>
        <taxon>Dothideomycetidae</taxon>
        <taxon>Dothideales</taxon>
        <taxon>Zalariaceae</taxon>
        <taxon>Zalaria</taxon>
    </lineage>
</organism>
<name>A0ACC3SKJ6_9PEZI</name>
<reference evidence="1" key="1">
    <citation type="submission" date="2024-02" db="EMBL/GenBank/DDBJ databases">
        <title>Metagenome Assembled Genome of Zalaria obscura JY119.</title>
        <authorList>
            <person name="Vighnesh L."/>
            <person name="Jagadeeshwari U."/>
            <person name="Venkata Ramana C."/>
            <person name="Sasikala C."/>
        </authorList>
    </citation>
    <scope>NUCLEOTIDE SEQUENCE</scope>
    <source>
        <strain evidence="1">JY119</strain>
    </source>
</reference>